<dbReference type="OrthoDB" id="10021675at2759"/>
<reference evidence="5" key="1">
    <citation type="submission" date="2021-02" db="EMBL/GenBank/DDBJ databases">
        <authorList>
            <person name="Nowell W R."/>
        </authorList>
    </citation>
    <scope>NUCLEOTIDE SEQUENCE</scope>
</reference>
<keyword evidence="1" id="KW-0378">Hydrolase</keyword>
<feature type="domain" description="PNPLA" evidence="4">
    <location>
        <begin position="66"/>
        <end position="300"/>
    </location>
</feature>
<comment type="caution">
    <text evidence="5">The sequence shown here is derived from an EMBL/GenBank/DDBJ whole genome shotgun (WGS) entry which is preliminary data.</text>
</comment>
<evidence type="ECO:0000313" key="6">
    <source>
        <dbReference type="EMBL" id="CAF4464981.1"/>
    </source>
</evidence>
<dbReference type="PANTHER" id="PTHR24185:SF1">
    <property type="entry name" value="CALCIUM-INDEPENDENT PHOSPHOLIPASE A2-GAMMA"/>
    <property type="match status" value="1"/>
</dbReference>
<dbReference type="SUPFAM" id="SSF52151">
    <property type="entry name" value="FabD/lysophospholipase-like"/>
    <property type="match status" value="1"/>
</dbReference>
<gene>
    <name evidence="5" type="ORF">GPM918_LOCUS41848</name>
    <name evidence="6" type="ORF">SRO942_LOCUS42968</name>
</gene>
<dbReference type="GO" id="GO:0016020">
    <property type="term" value="C:membrane"/>
    <property type="evidence" value="ECO:0007669"/>
    <property type="project" value="TreeGrafter"/>
</dbReference>
<evidence type="ECO:0000259" key="4">
    <source>
        <dbReference type="Pfam" id="PF01734"/>
    </source>
</evidence>
<evidence type="ECO:0000256" key="2">
    <source>
        <dbReference type="ARBA" id="ARBA00022963"/>
    </source>
</evidence>
<evidence type="ECO:0000313" key="5">
    <source>
        <dbReference type="EMBL" id="CAF1592221.1"/>
    </source>
</evidence>
<dbReference type="AlphaFoldDB" id="A0A816A1T3"/>
<dbReference type="GO" id="GO:0016042">
    <property type="term" value="P:lipid catabolic process"/>
    <property type="evidence" value="ECO:0007669"/>
    <property type="project" value="UniProtKB-KW"/>
</dbReference>
<name>A0A816A1T3_9BILA</name>
<protein>
    <recommendedName>
        <fullName evidence="4">PNPLA domain-containing protein</fullName>
    </recommendedName>
</protein>
<accession>A0A816A1T3</accession>
<sequence length="400" mass="46477">MFDEKYQSSTLERRLIKALWKFFNEFRSVRGYMPIRVLRETIETKFLSHVQQHESDHNNELYKMQFLQAQRQFTNQFDYLVGTSTGGLIAFCLAVNYNILDMQKLYINFSDYFKRNILGPWLWAKYDPTPIHNKIDEIINSLEVNGKQLSADTATLLDIHNLLNPKNSISDDALGPIPLTPTNLLEFDDIKSIILTSDVDKKSFVSDYEYNHHKQREKVLIITAYNTTANRIMIFNTSCYDHLSYRIADVLKATMAAPTYFPPYKMNKWKIEDGLFQPNGPTEIFIDGGMFANDPELAALWAVRMQWKKMVNYNLISIGTGYYTEPMSILNQGGYKGWLSNGGLIINTLFEATRSFTETLANDLAKFSNLKRMKFNFKIQKYMDLDDPTFVPVFDAEWKD</sequence>
<evidence type="ECO:0000256" key="3">
    <source>
        <dbReference type="ARBA" id="ARBA00023098"/>
    </source>
</evidence>
<feature type="non-terminal residue" evidence="5">
    <location>
        <position position="400"/>
    </location>
</feature>
<dbReference type="Proteomes" id="UP000681722">
    <property type="component" value="Unassembled WGS sequence"/>
</dbReference>
<dbReference type="Pfam" id="PF01734">
    <property type="entry name" value="Patatin"/>
    <property type="match status" value="1"/>
</dbReference>
<dbReference type="EMBL" id="CAJNOQ010033910">
    <property type="protein sequence ID" value="CAF1592221.1"/>
    <property type="molecule type" value="Genomic_DNA"/>
</dbReference>
<dbReference type="PANTHER" id="PTHR24185">
    <property type="entry name" value="CALCIUM-INDEPENDENT PHOSPHOLIPASE A2-GAMMA"/>
    <property type="match status" value="1"/>
</dbReference>
<dbReference type="InterPro" id="IPR016035">
    <property type="entry name" value="Acyl_Trfase/lysoPLipase"/>
</dbReference>
<dbReference type="Gene3D" id="3.40.1090.10">
    <property type="entry name" value="Cytosolic phospholipase A2 catalytic domain"/>
    <property type="match status" value="1"/>
</dbReference>
<keyword evidence="2" id="KW-0442">Lipid degradation</keyword>
<dbReference type="EMBL" id="CAJOBC010100092">
    <property type="protein sequence ID" value="CAF4464981.1"/>
    <property type="molecule type" value="Genomic_DNA"/>
</dbReference>
<organism evidence="5 7">
    <name type="scientific">Didymodactylos carnosus</name>
    <dbReference type="NCBI Taxonomy" id="1234261"/>
    <lineage>
        <taxon>Eukaryota</taxon>
        <taxon>Metazoa</taxon>
        <taxon>Spiralia</taxon>
        <taxon>Gnathifera</taxon>
        <taxon>Rotifera</taxon>
        <taxon>Eurotatoria</taxon>
        <taxon>Bdelloidea</taxon>
        <taxon>Philodinida</taxon>
        <taxon>Philodinidae</taxon>
        <taxon>Didymodactylos</taxon>
    </lineage>
</organism>
<evidence type="ECO:0000313" key="7">
    <source>
        <dbReference type="Proteomes" id="UP000663829"/>
    </source>
</evidence>
<dbReference type="GO" id="GO:0006631">
    <property type="term" value="P:fatty acid metabolic process"/>
    <property type="evidence" value="ECO:0007669"/>
    <property type="project" value="TreeGrafter"/>
</dbReference>
<dbReference type="InterPro" id="IPR002641">
    <property type="entry name" value="PNPLA_dom"/>
</dbReference>
<evidence type="ECO:0000256" key="1">
    <source>
        <dbReference type="ARBA" id="ARBA00022801"/>
    </source>
</evidence>
<proteinExistence type="predicted"/>
<keyword evidence="3" id="KW-0443">Lipid metabolism</keyword>
<dbReference type="Proteomes" id="UP000663829">
    <property type="component" value="Unassembled WGS sequence"/>
</dbReference>
<keyword evidence="7" id="KW-1185">Reference proteome</keyword>
<dbReference type="GO" id="GO:0004620">
    <property type="term" value="F:phospholipase activity"/>
    <property type="evidence" value="ECO:0007669"/>
    <property type="project" value="TreeGrafter"/>
</dbReference>